<dbReference type="EMBL" id="JTJU01000073">
    <property type="protein sequence ID" value="OBX07287.1"/>
    <property type="molecule type" value="Genomic_DNA"/>
</dbReference>
<keyword evidence="5" id="KW-1185">Reference proteome</keyword>
<evidence type="ECO:0000313" key="4">
    <source>
        <dbReference type="Proteomes" id="UP000092527"/>
    </source>
</evidence>
<dbReference type="Proteomes" id="UP000092649">
    <property type="component" value="Unassembled WGS sequence"/>
</dbReference>
<dbReference type="PATRIC" id="fig|505341.3.peg.1546"/>
<evidence type="ECO:0000313" key="2">
    <source>
        <dbReference type="EMBL" id="OBW93179.1"/>
    </source>
</evidence>
<dbReference type="Pfam" id="PF15919">
    <property type="entry name" value="HicB_lk_antitox"/>
    <property type="match status" value="1"/>
</dbReference>
<sequence length="144" mass="16657">MLFTIGVEVPKNDGEAFGLVVPALCTDDYSCFSGADNKEDIIPMVTEAIHLTIENMVENNLDLLKIKDLGFMYYKQQEDFAYCDTWLLVDIDITAYFGKRQRVNVVLPQYLLDRIDQRIMENPSYKDRSHFLAIATKHELENRV</sequence>
<comment type="caution">
    <text evidence="2">The sequence shown here is derived from an EMBL/GenBank/DDBJ whole genome shotgun (WGS) entry which is preliminary data.</text>
</comment>
<accession>A0A1A7Q009</accession>
<evidence type="ECO:0000313" key="5">
    <source>
        <dbReference type="Proteomes" id="UP000092649"/>
    </source>
</evidence>
<dbReference type="EMBL" id="JTJL01000040">
    <property type="protein sequence ID" value="OBW93179.1"/>
    <property type="molecule type" value="Genomic_DNA"/>
</dbReference>
<name>A0A1A7Q009_9PAST</name>
<dbReference type="Proteomes" id="UP000092527">
    <property type="component" value="Unassembled WGS sequence"/>
</dbReference>
<dbReference type="InterPro" id="IPR031807">
    <property type="entry name" value="HicB-like"/>
</dbReference>
<organism evidence="2 5">
    <name type="scientific">Gallibacterium salpingitidis</name>
    <dbReference type="NCBI Taxonomy" id="505341"/>
    <lineage>
        <taxon>Bacteria</taxon>
        <taxon>Pseudomonadati</taxon>
        <taxon>Pseudomonadota</taxon>
        <taxon>Gammaproteobacteria</taxon>
        <taxon>Pasteurellales</taxon>
        <taxon>Pasteurellaceae</taxon>
        <taxon>Gallibacterium</taxon>
    </lineage>
</organism>
<dbReference type="OrthoDB" id="9807959at2"/>
<evidence type="ECO:0000313" key="3">
    <source>
        <dbReference type="EMBL" id="OBX07287.1"/>
    </source>
</evidence>
<proteinExistence type="predicted"/>
<feature type="domain" description="HicB-like antitoxin of toxin-antitoxin system" evidence="1">
    <location>
        <begin position="7"/>
        <end position="135"/>
    </location>
</feature>
<protein>
    <submittedName>
        <fullName evidence="2">CopG family transcriptional regulator</fullName>
    </submittedName>
</protein>
<dbReference type="AlphaFoldDB" id="A0A1A7Q009"/>
<gene>
    <name evidence="2" type="ORF">QS62_07695</name>
    <name evidence="3" type="ORF">QV09_11220</name>
</gene>
<dbReference type="Gene3D" id="3.30.160.250">
    <property type="match status" value="1"/>
</dbReference>
<dbReference type="RefSeq" id="WP_066108332.1">
    <property type="nucleotide sequence ID" value="NZ_CP103875.1"/>
</dbReference>
<reference evidence="4 5" key="1">
    <citation type="submission" date="2014-11" db="EMBL/GenBank/DDBJ databases">
        <title>Pan-genome of Gallibacterium spp.</title>
        <authorList>
            <person name="Kudirkiene E."/>
            <person name="Bojesen A.M."/>
        </authorList>
    </citation>
    <scope>NUCLEOTIDE SEQUENCE [LARGE SCALE GENOMIC DNA]</scope>
    <source>
        <strain evidence="3 4">18469/18</strain>
        <strain evidence="2 5">F150</strain>
    </source>
</reference>
<evidence type="ECO:0000259" key="1">
    <source>
        <dbReference type="Pfam" id="PF15919"/>
    </source>
</evidence>